<organism evidence="3 4">
    <name type="scientific">Luteimonas endophytica</name>
    <dbReference type="NCBI Taxonomy" id="3042023"/>
    <lineage>
        <taxon>Bacteria</taxon>
        <taxon>Pseudomonadati</taxon>
        <taxon>Pseudomonadota</taxon>
        <taxon>Gammaproteobacteria</taxon>
        <taxon>Lysobacterales</taxon>
        <taxon>Lysobacteraceae</taxon>
        <taxon>Luteimonas</taxon>
    </lineage>
</organism>
<name>A0ABT6J8Z4_9GAMM</name>
<dbReference type="InterPro" id="IPR019180">
    <property type="entry name" value="Oxidoreductase-like_N"/>
</dbReference>
<dbReference type="InterPro" id="IPR039251">
    <property type="entry name" value="OXLD1"/>
</dbReference>
<dbReference type="PANTHER" id="PTHR21193">
    <property type="entry name" value="OXIDOREDUCTASE-LIKE DOMAIN-CONTAINING PROTEIN 1"/>
    <property type="match status" value="1"/>
</dbReference>
<accession>A0ABT6J8Z4</accession>
<dbReference type="Proteomes" id="UP001156940">
    <property type="component" value="Unassembled WGS sequence"/>
</dbReference>
<dbReference type="RefSeq" id="WP_280574154.1">
    <property type="nucleotide sequence ID" value="NZ_JARXRM010000028.1"/>
</dbReference>
<comment type="caution">
    <text evidence="3">The sequence shown here is derived from an EMBL/GenBank/DDBJ whole genome shotgun (WGS) entry which is preliminary data.</text>
</comment>
<sequence>MTTPPEHARRRAVDHDPDPRPQPPPKPLPSDCCESGCQTCVYDLYADELALYGEALAAWRTRHPDADAGTDGG</sequence>
<protein>
    <submittedName>
        <fullName evidence="3">Oxidoreductase-like domain-containing protein</fullName>
    </submittedName>
</protein>
<keyword evidence="4" id="KW-1185">Reference proteome</keyword>
<feature type="region of interest" description="Disordered" evidence="1">
    <location>
        <begin position="1"/>
        <end position="30"/>
    </location>
</feature>
<proteinExistence type="predicted"/>
<dbReference type="EMBL" id="JARXRM010000028">
    <property type="protein sequence ID" value="MDH5823087.1"/>
    <property type="molecule type" value="Genomic_DNA"/>
</dbReference>
<evidence type="ECO:0000313" key="4">
    <source>
        <dbReference type="Proteomes" id="UP001156940"/>
    </source>
</evidence>
<feature type="domain" description="Oxidoreductase-like" evidence="2">
    <location>
        <begin position="21"/>
        <end position="60"/>
    </location>
</feature>
<evidence type="ECO:0000259" key="2">
    <source>
        <dbReference type="Pfam" id="PF09791"/>
    </source>
</evidence>
<gene>
    <name evidence="3" type="ORF">QFW77_08805</name>
</gene>
<dbReference type="PANTHER" id="PTHR21193:SF3">
    <property type="entry name" value="OXIDOREDUCTASE-LIKE DOMAIN-CONTAINING PROTEIN 1"/>
    <property type="match status" value="1"/>
</dbReference>
<dbReference type="Pfam" id="PF09791">
    <property type="entry name" value="Oxidored-like"/>
    <property type="match status" value="1"/>
</dbReference>
<evidence type="ECO:0000313" key="3">
    <source>
        <dbReference type="EMBL" id="MDH5823087.1"/>
    </source>
</evidence>
<reference evidence="3 4" key="1">
    <citation type="submission" date="2023-04" db="EMBL/GenBank/DDBJ databases">
        <title>Luteimonas endophyticus RD2P54.</title>
        <authorList>
            <person name="Sun J.-Q."/>
        </authorList>
    </citation>
    <scope>NUCLEOTIDE SEQUENCE [LARGE SCALE GENOMIC DNA]</scope>
    <source>
        <strain evidence="3 4">RD2P54</strain>
    </source>
</reference>
<evidence type="ECO:0000256" key="1">
    <source>
        <dbReference type="SAM" id="MobiDB-lite"/>
    </source>
</evidence>